<dbReference type="AlphaFoldDB" id="A0A314YTH2"/>
<proteinExistence type="predicted"/>
<comment type="caution">
    <text evidence="1">The sequence shown here is derived from an EMBL/GenBank/DDBJ whole genome shotgun (WGS) entry which is preliminary data.</text>
</comment>
<evidence type="ECO:0000313" key="1">
    <source>
        <dbReference type="EMBL" id="PQQ08404.1"/>
    </source>
</evidence>
<accession>A0A314YTH2</accession>
<name>A0A314YTH2_PRUYE</name>
<evidence type="ECO:0000313" key="2">
    <source>
        <dbReference type="Proteomes" id="UP000250321"/>
    </source>
</evidence>
<reference evidence="1 2" key="1">
    <citation type="submission" date="2018-02" db="EMBL/GenBank/DDBJ databases">
        <title>Draft genome of wild Prunus yedoensis var. nudiflora.</title>
        <authorList>
            <person name="Baek S."/>
            <person name="Kim J.-H."/>
            <person name="Choi K."/>
            <person name="Kim G.-B."/>
            <person name="Cho A."/>
            <person name="Jang H."/>
            <person name="Shin C.-H."/>
            <person name="Yu H.-J."/>
            <person name="Mun J.-H."/>
        </authorList>
    </citation>
    <scope>NUCLEOTIDE SEQUENCE [LARGE SCALE GENOMIC DNA]</scope>
    <source>
        <strain evidence="2">cv. Jeju island</strain>
        <tissue evidence="1">Leaf</tissue>
    </source>
</reference>
<dbReference type="EMBL" id="PJQY01000728">
    <property type="protein sequence ID" value="PQQ08404.1"/>
    <property type="molecule type" value="Genomic_DNA"/>
</dbReference>
<dbReference type="Proteomes" id="UP000250321">
    <property type="component" value="Unassembled WGS sequence"/>
</dbReference>
<organism evidence="1 2">
    <name type="scientific">Prunus yedoensis var. nudiflora</name>
    <dbReference type="NCBI Taxonomy" id="2094558"/>
    <lineage>
        <taxon>Eukaryota</taxon>
        <taxon>Viridiplantae</taxon>
        <taxon>Streptophyta</taxon>
        <taxon>Embryophyta</taxon>
        <taxon>Tracheophyta</taxon>
        <taxon>Spermatophyta</taxon>
        <taxon>Magnoliopsida</taxon>
        <taxon>eudicotyledons</taxon>
        <taxon>Gunneridae</taxon>
        <taxon>Pentapetalae</taxon>
        <taxon>rosids</taxon>
        <taxon>fabids</taxon>
        <taxon>Rosales</taxon>
        <taxon>Rosaceae</taxon>
        <taxon>Amygdaloideae</taxon>
        <taxon>Amygdaleae</taxon>
        <taxon>Prunus</taxon>
    </lineage>
</organism>
<protein>
    <submittedName>
        <fullName evidence="1">Uncharacterized protein</fullName>
    </submittedName>
</protein>
<gene>
    <name evidence="1" type="ORF">Pyn_14824</name>
</gene>
<keyword evidence="2" id="KW-1185">Reference proteome</keyword>
<sequence>MRVRSLHTCSAAPFYLMMWQKDQGEMIPSDTRVWKSCGPMGTLCLFLRACAALGPCPGNRPPSAQIQLQRNKTSLAKPWDQPAWPSPKMDWAVALRLLTSALTHQPT</sequence>